<dbReference type="OrthoDB" id="2143914at2759"/>
<feature type="domain" description="Myb-like" evidence="5">
    <location>
        <begin position="9"/>
        <end position="61"/>
    </location>
</feature>
<name>A0A5N6PS18_9ASTR</name>
<keyword evidence="8" id="KW-1185">Reference proteome</keyword>
<dbReference type="PROSITE" id="PS51294">
    <property type="entry name" value="HTH_MYB"/>
    <property type="match status" value="2"/>
</dbReference>
<evidence type="ECO:0000256" key="1">
    <source>
        <dbReference type="ARBA" id="ARBA00004123"/>
    </source>
</evidence>
<accession>A0A5N6PS18</accession>
<dbReference type="PANTHER" id="PTHR10641">
    <property type="entry name" value="MYB FAMILY TRANSCRIPTION FACTOR"/>
    <property type="match status" value="1"/>
</dbReference>
<dbReference type="GO" id="GO:0005634">
    <property type="term" value="C:nucleus"/>
    <property type="evidence" value="ECO:0007669"/>
    <property type="project" value="UniProtKB-SubCell"/>
</dbReference>
<dbReference type="SMART" id="SM00717">
    <property type="entry name" value="SANT"/>
    <property type="match status" value="2"/>
</dbReference>
<evidence type="ECO:0000256" key="2">
    <source>
        <dbReference type="ARBA" id="ARBA00022737"/>
    </source>
</evidence>
<dbReference type="CDD" id="cd00167">
    <property type="entry name" value="SANT"/>
    <property type="match status" value="2"/>
</dbReference>
<dbReference type="Gene3D" id="1.10.10.60">
    <property type="entry name" value="Homeodomain-like"/>
    <property type="match status" value="2"/>
</dbReference>
<dbReference type="InterPro" id="IPR017930">
    <property type="entry name" value="Myb_dom"/>
</dbReference>
<comment type="caution">
    <text evidence="7">The sequence shown here is derived from an EMBL/GenBank/DDBJ whole genome shotgun (WGS) entry which is preliminary data.</text>
</comment>
<proteinExistence type="predicted"/>
<keyword evidence="2" id="KW-0677">Repeat</keyword>
<dbReference type="PANTHER" id="PTHR10641:SF1355">
    <property type="entry name" value="MYB-RELATED PROTEIN MYB4-LIKE"/>
    <property type="match status" value="1"/>
</dbReference>
<organism evidence="7 8">
    <name type="scientific">Mikania micrantha</name>
    <name type="common">bitter vine</name>
    <dbReference type="NCBI Taxonomy" id="192012"/>
    <lineage>
        <taxon>Eukaryota</taxon>
        <taxon>Viridiplantae</taxon>
        <taxon>Streptophyta</taxon>
        <taxon>Embryophyta</taxon>
        <taxon>Tracheophyta</taxon>
        <taxon>Spermatophyta</taxon>
        <taxon>Magnoliopsida</taxon>
        <taxon>eudicotyledons</taxon>
        <taxon>Gunneridae</taxon>
        <taxon>Pentapetalae</taxon>
        <taxon>asterids</taxon>
        <taxon>campanulids</taxon>
        <taxon>Asterales</taxon>
        <taxon>Asteraceae</taxon>
        <taxon>Asteroideae</taxon>
        <taxon>Heliantheae alliance</taxon>
        <taxon>Eupatorieae</taxon>
        <taxon>Mikania</taxon>
    </lineage>
</organism>
<comment type="subcellular location">
    <subcellularLocation>
        <location evidence="1">Nucleus</location>
    </subcellularLocation>
</comment>
<keyword evidence="4" id="KW-0539">Nucleus</keyword>
<dbReference type="EMBL" id="SZYD01000003">
    <property type="protein sequence ID" value="KAD6795689.1"/>
    <property type="molecule type" value="Genomic_DNA"/>
</dbReference>
<keyword evidence="3" id="KW-0238">DNA-binding</keyword>
<dbReference type="InterPro" id="IPR009057">
    <property type="entry name" value="Homeodomain-like_sf"/>
</dbReference>
<feature type="domain" description="Myb-like" evidence="5">
    <location>
        <begin position="62"/>
        <end position="112"/>
    </location>
</feature>
<feature type="domain" description="HTH myb-type" evidence="6">
    <location>
        <begin position="9"/>
        <end position="61"/>
    </location>
</feature>
<evidence type="ECO:0000313" key="8">
    <source>
        <dbReference type="Proteomes" id="UP000326396"/>
    </source>
</evidence>
<evidence type="ECO:0000259" key="5">
    <source>
        <dbReference type="PROSITE" id="PS50090"/>
    </source>
</evidence>
<sequence>MVRTPSCDKNGIKKGTWTPEEDKKLADYVANHGCWNWRQLPKHAGLSRCGKSCRLRWMNYLRPNVRRGNFSQEEDKLILELHQSLGNRWSTIARQLPGRTDNEIKNHWHSSLKNRSCSTNFKSKPLGNNLKTFSRKEDRSDEDVNIDSLLNNEVHIILESTPILTCPVASSSTISSLSHSDHSSINLKGFGVEDDACSRQLIGENNIGDFWTQPFVQDFEGNVNLSTDDFMEPFLELGILYPPCPIDDEESFWFYGMHMAQTSEVLQL</sequence>
<evidence type="ECO:0000256" key="3">
    <source>
        <dbReference type="ARBA" id="ARBA00023125"/>
    </source>
</evidence>
<dbReference type="PROSITE" id="PS50090">
    <property type="entry name" value="MYB_LIKE"/>
    <property type="match status" value="2"/>
</dbReference>
<dbReference type="SUPFAM" id="SSF46689">
    <property type="entry name" value="Homeodomain-like"/>
    <property type="match status" value="1"/>
</dbReference>
<evidence type="ECO:0000259" key="6">
    <source>
        <dbReference type="PROSITE" id="PS51294"/>
    </source>
</evidence>
<dbReference type="InterPro" id="IPR001005">
    <property type="entry name" value="SANT/Myb"/>
</dbReference>
<dbReference type="GO" id="GO:0003677">
    <property type="term" value="F:DNA binding"/>
    <property type="evidence" value="ECO:0007669"/>
    <property type="project" value="UniProtKB-KW"/>
</dbReference>
<feature type="domain" description="HTH myb-type" evidence="6">
    <location>
        <begin position="62"/>
        <end position="116"/>
    </location>
</feature>
<dbReference type="FunFam" id="1.10.10.60:FF:000001">
    <property type="entry name" value="MYB-related transcription factor"/>
    <property type="match status" value="1"/>
</dbReference>
<gene>
    <name evidence="7" type="ORF">E3N88_06585</name>
</gene>
<evidence type="ECO:0000313" key="7">
    <source>
        <dbReference type="EMBL" id="KAD6795689.1"/>
    </source>
</evidence>
<dbReference type="Pfam" id="PF00249">
    <property type="entry name" value="Myb_DNA-binding"/>
    <property type="match status" value="2"/>
</dbReference>
<dbReference type="InterPro" id="IPR015495">
    <property type="entry name" value="Myb_TF_plants"/>
</dbReference>
<dbReference type="Proteomes" id="UP000326396">
    <property type="component" value="Linkage Group LG11"/>
</dbReference>
<dbReference type="AlphaFoldDB" id="A0A5N6PS18"/>
<protein>
    <submittedName>
        <fullName evidence="7">Uncharacterized protein</fullName>
    </submittedName>
</protein>
<reference evidence="7 8" key="1">
    <citation type="submission" date="2019-05" db="EMBL/GenBank/DDBJ databases">
        <title>Mikania micrantha, genome provides insights into the molecular mechanism of rapid growth.</title>
        <authorList>
            <person name="Liu B."/>
        </authorList>
    </citation>
    <scope>NUCLEOTIDE SEQUENCE [LARGE SCALE GENOMIC DNA]</scope>
    <source>
        <strain evidence="7">NLD-2019</strain>
        <tissue evidence="7">Leaf</tissue>
    </source>
</reference>
<evidence type="ECO:0000256" key="4">
    <source>
        <dbReference type="ARBA" id="ARBA00023242"/>
    </source>
</evidence>